<reference evidence="2 3" key="1">
    <citation type="submission" date="2016-10" db="EMBL/GenBank/DDBJ databases">
        <title>Genome sequence of the ascomycete fungus Penicillium subrubescens.</title>
        <authorList>
            <person name="De Vries R.P."/>
            <person name="Peng M."/>
            <person name="Dilokpimol A."/>
            <person name="Hilden K."/>
            <person name="Makela M.R."/>
            <person name="Grigoriev I."/>
            <person name="Riley R."/>
            <person name="Granchi Z."/>
        </authorList>
    </citation>
    <scope>NUCLEOTIDE SEQUENCE [LARGE SCALE GENOMIC DNA]</scope>
    <source>
        <strain evidence="2 3">CBS 132785</strain>
    </source>
</reference>
<dbReference type="EMBL" id="MNBE01000664">
    <property type="protein sequence ID" value="OKO99192.1"/>
    <property type="molecule type" value="Genomic_DNA"/>
</dbReference>
<keyword evidence="3" id="KW-1185">Reference proteome</keyword>
<protein>
    <submittedName>
        <fullName evidence="2">Uncharacterized protein</fullName>
    </submittedName>
</protein>
<feature type="region of interest" description="Disordered" evidence="1">
    <location>
        <begin position="1"/>
        <end position="23"/>
    </location>
</feature>
<feature type="compositionally biased region" description="Basic and acidic residues" evidence="1">
    <location>
        <begin position="8"/>
        <end position="23"/>
    </location>
</feature>
<evidence type="ECO:0000313" key="2">
    <source>
        <dbReference type="EMBL" id="OKO99192.1"/>
    </source>
</evidence>
<evidence type="ECO:0000313" key="3">
    <source>
        <dbReference type="Proteomes" id="UP000186955"/>
    </source>
</evidence>
<dbReference type="Proteomes" id="UP000186955">
    <property type="component" value="Unassembled WGS sequence"/>
</dbReference>
<accession>A0A1Q5TG48</accession>
<sequence>MCFGSSSSKEKYPPPRRVEYGKDYNRYVRDYDKYQAKNLEHDRKQAKRRSRNTAAVVAAVGASGGGGGC</sequence>
<organism evidence="2 3">
    <name type="scientific">Penicillium subrubescens</name>
    <dbReference type="NCBI Taxonomy" id="1316194"/>
    <lineage>
        <taxon>Eukaryota</taxon>
        <taxon>Fungi</taxon>
        <taxon>Dikarya</taxon>
        <taxon>Ascomycota</taxon>
        <taxon>Pezizomycotina</taxon>
        <taxon>Eurotiomycetes</taxon>
        <taxon>Eurotiomycetidae</taxon>
        <taxon>Eurotiales</taxon>
        <taxon>Aspergillaceae</taxon>
        <taxon>Penicillium</taxon>
    </lineage>
</organism>
<name>A0A1Q5TG48_9EURO</name>
<dbReference type="OrthoDB" id="4366705at2759"/>
<evidence type="ECO:0000256" key="1">
    <source>
        <dbReference type="SAM" id="MobiDB-lite"/>
    </source>
</evidence>
<gene>
    <name evidence="2" type="ORF">PENSUB_8579</name>
</gene>
<comment type="caution">
    <text evidence="2">The sequence shown here is derived from an EMBL/GenBank/DDBJ whole genome shotgun (WGS) entry which is preliminary data.</text>
</comment>
<proteinExistence type="predicted"/>
<dbReference type="AlphaFoldDB" id="A0A1Q5TG48"/>